<proteinExistence type="predicted"/>
<dbReference type="Pfam" id="PF04860">
    <property type="entry name" value="Phage_portal"/>
    <property type="match status" value="1"/>
</dbReference>
<dbReference type="Proteomes" id="UP000818266">
    <property type="component" value="Unassembled WGS sequence"/>
</dbReference>
<protein>
    <submittedName>
        <fullName evidence="1">Phage portal protein</fullName>
    </submittedName>
</protein>
<dbReference type="AlphaFoldDB" id="A0A9E5JNL9"/>
<dbReference type="EMBL" id="VIKT02000004">
    <property type="protein sequence ID" value="NHF62241.1"/>
    <property type="molecule type" value="Genomic_DNA"/>
</dbReference>
<dbReference type="RefSeq" id="WP_152582982.1">
    <property type="nucleotide sequence ID" value="NZ_VIKT02000004.1"/>
</dbReference>
<sequence>MSLFFKRDLDWDDVYAGWTTGSSFTSARNVKALRLVAVYAAVSLIADLFSTLPQSRYREDAGRHTKLPLPEWLAKPDPRISLFSWRYQFVTSLKLRGNAYGLVMDGSGGKPVGVRWLHPDSVRVDEMDPTGPRYYVAGRAEPLTLYSQGGQIIHVPEFVQPGSVVGLSPIEQFRKVFETAEYAVDYGHDWFETSAIPKALLMAKRSLKPGQAAEAKTLFRSAVADGGPVTLDMDWDYKQLTIAPNESQFLETIKASSTLIANIFRVSPEDIGGETGSSKTYGNRQDDFERFNVRTMLPTVVRYELAMKALLPEQEFIKANLDALVRPNLLERSRANTENLKNGTLTLAEARGNEDRPMLTPEEVEFWTDHYLKTRSESEATSTSLALAISEQVAEQLALQLKEE</sequence>
<gene>
    <name evidence="1" type="ORF">FK219_003125</name>
</gene>
<dbReference type="InterPro" id="IPR006944">
    <property type="entry name" value="Phage/GTA_portal"/>
</dbReference>
<dbReference type="OrthoDB" id="9765386at2"/>
<dbReference type="InterPro" id="IPR006427">
    <property type="entry name" value="Portal_HK97"/>
</dbReference>
<name>A0A9E5JNL9_9MICO</name>
<dbReference type="NCBIfam" id="TIGR01537">
    <property type="entry name" value="portal_HK97"/>
    <property type="match status" value="1"/>
</dbReference>
<comment type="caution">
    <text evidence="1">The sequence shown here is derived from an EMBL/GenBank/DDBJ whole genome shotgun (WGS) entry which is preliminary data.</text>
</comment>
<reference evidence="1 2" key="1">
    <citation type="submission" date="2019-06" db="EMBL/GenBank/DDBJ databases">
        <authorList>
            <person name="De-Chao Zhang Q."/>
        </authorList>
    </citation>
    <scope>NUCLEOTIDE SEQUENCE [LARGE SCALE GENOMIC DNA]</scope>
    <source>
        <strain evidence="1 2">KN1116</strain>
    </source>
</reference>
<evidence type="ECO:0000313" key="1">
    <source>
        <dbReference type="EMBL" id="NHF62241.1"/>
    </source>
</evidence>
<organism evidence="1 2">
    <name type="scientific">Microcella pacifica</name>
    <dbReference type="NCBI Taxonomy" id="2591847"/>
    <lineage>
        <taxon>Bacteria</taxon>
        <taxon>Bacillati</taxon>
        <taxon>Actinomycetota</taxon>
        <taxon>Actinomycetes</taxon>
        <taxon>Micrococcales</taxon>
        <taxon>Microbacteriaceae</taxon>
        <taxon>Microcella</taxon>
    </lineage>
</organism>
<evidence type="ECO:0000313" key="2">
    <source>
        <dbReference type="Proteomes" id="UP000818266"/>
    </source>
</evidence>
<accession>A0A9E5JNL9</accession>
<keyword evidence="2" id="KW-1185">Reference proteome</keyword>
<reference evidence="1 2" key="2">
    <citation type="submission" date="2020-03" db="EMBL/GenBank/DDBJ databases">
        <title>Chryseoglobus sp. isolated from a deep-sea seamount.</title>
        <authorList>
            <person name="Zhang D.-C."/>
        </authorList>
    </citation>
    <scope>NUCLEOTIDE SEQUENCE [LARGE SCALE GENOMIC DNA]</scope>
    <source>
        <strain evidence="1 2">KN1116</strain>
    </source>
</reference>